<feature type="region of interest" description="Disordered" evidence="1">
    <location>
        <begin position="122"/>
        <end position="141"/>
    </location>
</feature>
<accession>A0A0R3WNM9</accession>
<feature type="region of interest" description="Disordered" evidence="1">
    <location>
        <begin position="59"/>
        <end position="83"/>
    </location>
</feature>
<feature type="compositionally biased region" description="Basic and acidic residues" evidence="1">
    <location>
        <begin position="122"/>
        <end position="135"/>
    </location>
</feature>
<dbReference type="InterPro" id="IPR016024">
    <property type="entry name" value="ARM-type_fold"/>
</dbReference>
<evidence type="ECO:0000313" key="4">
    <source>
        <dbReference type="WBParaSite" id="TTAC_0000236701-mRNA-1"/>
    </source>
</evidence>
<dbReference type="SUPFAM" id="SSF48371">
    <property type="entry name" value="ARM repeat"/>
    <property type="match status" value="1"/>
</dbReference>
<dbReference type="OrthoDB" id="1695393at2759"/>
<organism evidence="4">
    <name type="scientific">Hydatigena taeniaeformis</name>
    <name type="common">Feline tapeworm</name>
    <name type="synonym">Taenia taeniaeformis</name>
    <dbReference type="NCBI Taxonomy" id="6205"/>
    <lineage>
        <taxon>Eukaryota</taxon>
        <taxon>Metazoa</taxon>
        <taxon>Spiralia</taxon>
        <taxon>Lophotrochozoa</taxon>
        <taxon>Platyhelminthes</taxon>
        <taxon>Cestoda</taxon>
        <taxon>Eucestoda</taxon>
        <taxon>Cyclophyllidea</taxon>
        <taxon>Taeniidae</taxon>
        <taxon>Hydatigera</taxon>
    </lineage>
</organism>
<protein>
    <submittedName>
        <fullName evidence="4">HEAT repeat-containing protein 1</fullName>
    </submittedName>
</protein>
<dbReference type="Proteomes" id="UP000274429">
    <property type="component" value="Unassembled WGS sequence"/>
</dbReference>
<evidence type="ECO:0000313" key="2">
    <source>
        <dbReference type="EMBL" id="VDM19772.1"/>
    </source>
</evidence>
<evidence type="ECO:0000313" key="3">
    <source>
        <dbReference type="Proteomes" id="UP000274429"/>
    </source>
</evidence>
<gene>
    <name evidence="2" type="ORF">TTAC_LOCUS2354</name>
</gene>
<dbReference type="WBParaSite" id="TTAC_0000236701-mRNA-1">
    <property type="protein sequence ID" value="TTAC_0000236701-mRNA-1"/>
    <property type="gene ID" value="TTAC_0000236701"/>
</dbReference>
<reference evidence="4" key="1">
    <citation type="submission" date="2017-02" db="UniProtKB">
        <authorList>
            <consortium name="WormBaseParasite"/>
        </authorList>
    </citation>
    <scope>IDENTIFICATION</scope>
</reference>
<name>A0A0R3WNM9_HYDTA</name>
<feature type="region of interest" description="Disordered" evidence="1">
    <location>
        <begin position="402"/>
        <end position="422"/>
    </location>
</feature>
<proteinExistence type="predicted"/>
<sequence>MQLKAAFSTDELFCIMTVLNRLVPFAFASVLESLTLLLPDAQDCDDLVLEDVSEALEKEEREDLEENGNVRVTNSTNVDERRSPVDPDQYEYLFVPQYILGKHHYEQLLECFNSIMSGSKLKRGEEEQQMHSKSEEAEDEEVENEIAAMTMDIVSASMSRVGDEWPAMDAVRQHLLCVAQMLRGITPCPSVASAATLTESTEITEGHEYLEQDPISPQEFLALMQTQFEDTYWTPWHLQPTSSILTLCKELCFHVTLFGKAFGALAVQTYLGGPFHTLLMERSVQGYFEFDLKALPSGAFAGYCCLLASTKFKTDLNTVKMLIANAIFLHSRDSCSLHGVRAGIMALCHSEDAMMIAHEILLPALRSCASCADPAVRRTASNIFYTVISYLSDAVDFDSTPTAKSNELAPAPPKKHNRQSSRIPATPTLLEECWQLLNHLARDDYASIGAVTFPESTSSGTTEVPPVDEHSADWSCISVALGPLFCLYSRMLRSSPYVTDMDLKQRRNLSENSRVSEQVLGLIGRLMSMVSAESQSPLDSSVVQFLAQRQHWETLVSGLLQVANRLFRTCPEEFRDKIILPWLYRLTEINNMIPDLEQRTRLGQRLVAVFSTAAFCILLLAYTDVISTAVTQMPSLSLSYYFKKTGV</sequence>
<keyword evidence="3" id="KW-1185">Reference proteome</keyword>
<dbReference type="EMBL" id="UYWX01000997">
    <property type="protein sequence ID" value="VDM19772.1"/>
    <property type="molecule type" value="Genomic_DNA"/>
</dbReference>
<dbReference type="STRING" id="6205.A0A0R3WNM9"/>
<dbReference type="AlphaFoldDB" id="A0A0R3WNM9"/>
<evidence type="ECO:0000256" key="1">
    <source>
        <dbReference type="SAM" id="MobiDB-lite"/>
    </source>
</evidence>
<reference evidence="2 3" key="2">
    <citation type="submission" date="2018-11" db="EMBL/GenBank/DDBJ databases">
        <authorList>
            <consortium name="Pathogen Informatics"/>
        </authorList>
    </citation>
    <scope>NUCLEOTIDE SEQUENCE [LARGE SCALE GENOMIC DNA]</scope>
</reference>